<evidence type="ECO:0000313" key="2">
    <source>
        <dbReference type="Proteomes" id="UP000807769"/>
    </source>
</evidence>
<evidence type="ECO:0008006" key="3">
    <source>
        <dbReference type="Google" id="ProtNLM"/>
    </source>
</evidence>
<sequence>MTSSIFPHLVPWRQLKAMKWHGFGHCSDNPNTGDLALFCPACPQPGINVSLSGDESLDDWKYTWSFVMDGNFKAKHLHPIKPFNEAADTLEKSSCNNHWAVNQANVAWHKLESMGIRGVACA</sequence>
<protein>
    <recommendedName>
        <fullName evidence="3">CxC2-like cysteine cluster KDZ transposase-associated domain-containing protein</fullName>
    </recommendedName>
</protein>
<dbReference type="RefSeq" id="XP_041186427.1">
    <property type="nucleotide sequence ID" value="XM_041338779.1"/>
</dbReference>
<dbReference type="GeneID" id="64632795"/>
<evidence type="ECO:0000313" key="1">
    <source>
        <dbReference type="EMBL" id="KAG1803110.1"/>
    </source>
</evidence>
<dbReference type="EMBL" id="JABBWG010000071">
    <property type="protein sequence ID" value="KAG1803110.1"/>
    <property type="molecule type" value="Genomic_DNA"/>
</dbReference>
<dbReference type="Proteomes" id="UP000807769">
    <property type="component" value="Unassembled WGS sequence"/>
</dbReference>
<reference evidence="1" key="1">
    <citation type="journal article" date="2020" name="New Phytol.">
        <title>Comparative genomics reveals dynamic genome evolution in host specialist ectomycorrhizal fungi.</title>
        <authorList>
            <person name="Lofgren L.A."/>
            <person name="Nguyen N.H."/>
            <person name="Vilgalys R."/>
            <person name="Ruytinx J."/>
            <person name="Liao H.L."/>
            <person name="Branco S."/>
            <person name="Kuo A."/>
            <person name="LaButti K."/>
            <person name="Lipzen A."/>
            <person name="Andreopoulos W."/>
            <person name="Pangilinan J."/>
            <person name="Riley R."/>
            <person name="Hundley H."/>
            <person name="Na H."/>
            <person name="Barry K."/>
            <person name="Grigoriev I.V."/>
            <person name="Stajich J.E."/>
            <person name="Kennedy P.G."/>
        </authorList>
    </citation>
    <scope>NUCLEOTIDE SEQUENCE</scope>
    <source>
        <strain evidence="1">MN1</strain>
    </source>
</reference>
<gene>
    <name evidence="1" type="ORF">BJ212DRAFT_1449945</name>
</gene>
<organism evidence="1 2">
    <name type="scientific">Suillus subaureus</name>
    <dbReference type="NCBI Taxonomy" id="48587"/>
    <lineage>
        <taxon>Eukaryota</taxon>
        <taxon>Fungi</taxon>
        <taxon>Dikarya</taxon>
        <taxon>Basidiomycota</taxon>
        <taxon>Agaricomycotina</taxon>
        <taxon>Agaricomycetes</taxon>
        <taxon>Agaricomycetidae</taxon>
        <taxon>Boletales</taxon>
        <taxon>Suillineae</taxon>
        <taxon>Suillaceae</taxon>
        <taxon>Suillus</taxon>
    </lineage>
</organism>
<keyword evidence="2" id="KW-1185">Reference proteome</keyword>
<proteinExistence type="predicted"/>
<dbReference type="AlphaFoldDB" id="A0A9P7J506"/>
<name>A0A9P7J506_9AGAM</name>
<dbReference type="OrthoDB" id="3257613at2759"/>
<comment type="caution">
    <text evidence="1">The sequence shown here is derived from an EMBL/GenBank/DDBJ whole genome shotgun (WGS) entry which is preliminary data.</text>
</comment>
<accession>A0A9P7J506</accession>